<keyword evidence="9" id="KW-0808">Transferase</keyword>
<dbReference type="EC" id="2.7.13.3" evidence="2"/>
<evidence type="ECO:0000256" key="5">
    <source>
        <dbReference type="PROSITE-ProRule" id="PRU00169"/>
    </source>
</evidence>
<dbReference type="Proteomes" id="UP001379945">
    <property type="component" value="Unassembled WGS sequence"/>
</dbReference>
<evidence type="ECO:0000256" key="3">
    <source>
        <dbReference type="ARBA" id="ARBA00022553"/>
    </source>
</evidence>
<comment type="caution">
    <text evidence="9">The sequence shown here is derived from an EMBL/GenBank/DDBJ whole genome shotgun (WGS) entry which is preliminary data.</text>
</comment>
<protein>
    <recommendedName>
        <fullName evidence="2">histidine kinase</fullName>
        <ecNumber evidence="2">2.7.13.3</ecNumber>
    </recommendedName>
</protein>
<gene>
    <name evidence="9" type="ORF">AACH00_11030</name>
</gene>
<dbReference type="PANTHER" id="PTHR45339">
    <property type="entry name" value="HYBRID SIGNAL TRANSDUCTION HISTIDINE KINASE J"/>
    <property type="match status" value="1"/>
</dbReference>
<dbReference type="SUPFAM" id="SSF55874">
    <property type="entry name" value="ATPase domain of HSP90 chaperone/DNA topoisomerase II/histidine kinase"/>
    <property type="match status" value="1"/>
</dbReference>
<feature type="transmembrane region" description="Helical" evidence="6">
    <location>
        <begin position="20"/>
        <end position="43"/>
    </location>
</feature>
<dbReference type="InterPro" id="IPR004358">
    <property type="entry name" value="Sig_transdc_His_kin-like_C"/>
</dbReference>
<dbReference type="EMBL" id="JBBUTI010000006">
    <property type="protein sequence ID" value="MEK8046885.1"/>
    <property type="molecule type" value="Genomic_DNA"/>
</dbReference>
<keyword evidence="3 5" id="KW-0597">Phosphoprotein</keyword>
<feature type="modified residue" description="4-aspartylphosphate" evidence="5">
    <location>
        <position position="519"/>
    </location>
</feature>
<dbReference type="InterPro" id="IPR003594">
    <property type="entry name" value="HATPase_dom"/>
</dbReference>
<dbReference type="CDD" id="cd00082">
    <property type="entry name" value="HisKA"/>
    <property type="match status" value="1"/>
</dbReference>
<dbReference type="Gene3D" id="3.40.50.2300">
    <property type="match status" value="1"/>
</dbReference>
<dbReference type="CDD" id="cd00156">
    <property type="entry name" value="REC"/>
    <property type="match status" value="1"/>
</dbReference>
<feature type="domain" description="Response regulatory" evidence="8">
    <location>
        <begin position="470"/>
        <end position="585"/>
    </location>
</feature>
<dbReference type="SMART" id="SM00388">
    <property type="entry name" value="HisKA"/>
    <property type="match status" value="1"/>
</dbReference>
<dbReference type="InterPro" id="IPR036890">
    <property type="entry name" value="HATPase_C_sf"/>
</dbReference>
<evidence type="ECO:0000256" key="4">
    <source>
        <dbReference type="ARBA" id="ARBA00023012"/>
    </source>
</evidence>
<dbReference type="PANTHER" id="PTHR45339:SF1">
    <property type="entry name" value="HYBRID SIGNAL TRANSDUCTION HISTIDINE KINASE J"/>
    <property type="match status" value="1"/>
</dbReference>
<accession>A0ABU9C4R7</accession>
<dbReference type="SMART" id="SM00387">
    <property type="entry name" value="HATPase_c"/>
    <property type="match status" value="1"/>
</dbReference>
<keyword evidence="10" id="KW-1185">Reference proteome</keyword>
<dbReference type="PROSITE" id="PS50110">
    <property type="entry name" value="RESPONSE_REGULATORY"/>
    <property type="match status" value="1"/>
</dbReference>
<evidence type="ECO:0000313" key="9">
    <source>
        <dbReference type="EMBL" id="MEK8046885.1"/>
    </source>
</evidence>
<evidence type="ECO:0000256" key="2">
    <source>
        <dbReference type="ARBA" id="ARBA00012438"/>
    </source>
</evidence>
<feature type="transmembrane region" description="Helical" evidence="6">
    <location>
        <begin position="87"/>
        <end position="109"/>
    </location>
</feature>
<dbReference type="RefSeq" id="WP_341399180.1">
    <property type="nucleotide sequence ID" value="NZ_JBBUTI010000006.1"/>
</dbReference>
<dbReference type="PROSITE" id="PS50109">
    <property type="entry name" value="HIS_KIN"/>
    <property type="match status" value="1"/>
</dbReference>
<keyword evidence="9" id="KW-0418">Kinase</keyword>
<dbReference type="SUPFAM" id="SSF52172">
    <property type="entry name" value="CheY-like"/>
    <property type="match status" value="1"/>
</dbReference>
<comment type="catalytic activity">
    <reaction evidence="1">
        <text>ATP + protein L-histidine = ADP + protein N-phospho-L-histidine.</text>
        <dbReference type="EC" id="2.7.13.3"/>
    </reaction>
</comment>
<feature type="transmembrane region" description="Helical" evidence="6">
    <location>
        <begin position="141"/>
        <end position="161"/>
    </location>
</feature>
<dbReference type="Pfam" id="PF02518">
    <property type="entry name" value="HATPase_c"/>
    <property type="match status" value="1"/>
</dbReference>
<feature type="domain" description="Histidine kinase" evidence="7">
    <location>
        <begin position="234"/>
        <end position="449"/>
    </location>
</feature>
<evidence type="ECO:0000256" key="1">
    <source>
        <dbReference type="ARBA" id="ARBA00000085"/>
    </source>
</evidence>
<sequence>MLRNPLRLAEERILAEQLRFIMEGLRIAFWPVVMAILLMVSILIDTHNAHILVPWGVAGTVANLNTGRLARTFLRAPLANRGAHGAVYSLMFALTLEGLVWGALAWIALDGINPGGSFVVLAVIAAMAGGAVSVQAAIPAVYVALGLPMGVLVLARLWYLGGDVHNGLTWLVLLYAVLVVGQALRFSRTVLKSIELRFENEALLGQLRESTTQADESRQLAETSNVAKSKFLAAASHDLRQPVHALGLFLDVLSRTELSAVQRELVTNAAAAGRASAEMLEVLLDFSRIEAGVVEPHVQPFAVQPLLNRIEREFAGQADAKGLEYRSRESDLVLASDPALVEFILRNLVSNAIRYTARGGLLVTCRLRGGQAMLAVHDTGIGIEASQQRAVFREFHQLGNPERDRTKGLGLGLAIVDGLVRALGPPHGLGLVSRPGRGSVFSVTLPISEAPPPASPKPALDDNPPRLRARVMVVDDDDAVRRGMVELLRDWGCDCQAAGSLDEALALARTWVPEAVVCDYRLREHITGVEVIAALRAQLMCPLPALLISGDTAPQRLREAVGSGLPLLHKPVSPGLLYRELVTILMAKPDTAEH</sequence>
<name>A0ABU9C4R7_9BURK</name>
<dbReference type="GO" id="GO:0004673">
    <property type="term" value="F:protein histidine kinase activity"/>
    <property type="evidence" value="ECO:0007669"/>
    <property type="project" value="UniProtKB-EC"/>
</dbReference>
<evidence type="ECO:0000259" key="8">
    <source>
        <dbReference type="PROSITE" id="PS50110"/>
    </source>
</evidence>
<dbReference type="PRINTS" id="PR00344">
    <property type="entry name" value="BCTRLSENSOR"/>
</dbReference>
<dbReference type="InterPro" id="IPR001789">
    <property type="entry name" value="Sig_transdc_resp-reg_receiver"/>
</dbReference>
<dbReference type="InterPro" id="IPR011006">
    <property type="entry name" value="CheY-like_superfamily"/>
</dbReference>
<organism evidence="9 10">
    <name type="scientific">Ideonella margarita</name>
    <dbReference type="NCBI Taxonomy" id="2984191"/>
    <lineage>
        <taxon>Bacteria</taxon>
        <taxon>Pseudomonadati</taxon>
        <taxon>Pseudomonadota</taxon>
        <taxon>Betaproteobacteria</taxon>
        <taxon>Burkholderiales</taxon>
        <taxon>Sphaerotilaceae</taxon>
        <taxon>Ideonella</taxon>
    </lineage>
</organism>
<keyword evidence="6" id="KW-0472">Membrane</keyword>
<reference evidence="9 10" key="1">
    <citation type="submission" date="2024-04" db="EMBL/GenBank/DDBJ databases">
        <title>Novel species of the genus Ideonella isolated from streams.</title>
        <authorList>
            <person name="Lu H."/>
        </authorList>
    </citation>
    <scope>NUCLEOTIDE SEQUENCE [LARGE SCALE GENOMIC DNA]</scope>
    <source>
        <strain evidence="9 10">LYT19W</strain>
    </source>
</reference>
<dbReference type="SUPFAM" id="SSF47384">
    <property type="entry name" value="Homodimeric domain of signal transducing histidine kinase"/>
    <property type="match status" value="1"/>
</dbReference>
<dbReference type="InterPro" id="IPR003661">
    <property type="entry name" value="HisK_dim/P_dom"/>
</dbReference>
<dbReference type="InterPro" id="IPR005467">
    <property type="entry name" value="His_kinase_dom"/>
</dbReference>
<dbReference type="Pfam" id="PF00072">
    <property type="entry name" value="Response_reg"/>
    <property type="match status" value="1"/>
</dbReference>
<proteinExistence type="predicted"/>
<dbReference type="SMART" id="SM00448">
    <property type="entry name" value="REC"/>
    <property type="match status" value="1"/>
</dbReference>
<evidence type="ECO:0000313" key="10">
    <source>
        <dbReference type="Proteomes" id="UP001379945"/>
    </source>
</evidence>
<dbReference type="Pfam" id="PF00512">
    <property type="entry name" value="HisKA"/>
    <property type="match status" value="1"/>
</dbReference>
<evidence type="ECO:0000256" key="6">
    <source>
        <dbReference type="SAM" id="Phobius"/>
    </source>
</evidence>
<dbReference type="InterPro" id="IPR036097">
    <property type="entry name" value="HisK_dim/P_sf"/>
</dbReference>
<keyword evidence="6" id="KW-1133">Transmembrane helix</keyword>
<dbReference type="Gene3D" id="1.10.287.130">
    <property type="match status" value="1"/>
</dbReference>
<dbReference type="Gene3D" id="3.30.565.10">
    <property type="entry name" value="Histidine kinase-like ATPase, C-terminal domain"/>
    <property type="match status" value="1"/>
</dbReference>
<feature type="transmembrane region" description="Helical" evidence="6">
    <location>
        <begin position="167"/>
        <end position="187"/>
    </location>
</feature>
<keyword evidence="6" id="KW-0812">Transmembrane</keyword>
<evidence type="ECO:0000259" key="7">
    <source>
        <dbReference type="PROSITE" id="PS50109"/>
    </source>
</evidence>
<feature type="transmembrane region" description="Helical" evidence="6">
    <location>
        <begin position="115"/>
        <end position="134"/>
    </location>
</feature>
<feature type="transmembrane region" description="Helical" evidence="6">
    <location>
        <begin position="49"/>
        <end position="66"/>
    </location>
</feature>
<keyword evidence="4" id="KW-0902">Two-component regulatory system</keyword>